<keyword evidence="2" id="KW-1185">Reference proteome</keyword>
<sequence>MAGNGSLGNHEKGKLRIETPALASINYNSLIALDKGTTSSEDEGPDAQAIPAEDAQLAIGVSISHEQSRLTSPKTPAVDKVAAIERAGGFFGGGDGAEDALVEEQEEEEDEEDIRRQGAEAARVGAEKEPDPPSTQPGRPEVPSRAPRRTDVRLPSPWRGNTVRWQTPIKGRSGLMDGIFSTRRRARSGPESTQEGWQRSFLSSLPSLPNLSSLPSLPKSFTLPSPFSNSNSAKDDIETEAQSSSMTSSTQLSKTGRQSGSSSPPAIKRQRSQSDGRVTPFSRTTSQEQALEQAAARDLGRQRSMQSARDRAHLLRRSTSDQSLVTQRTLSTVESLGDDSRFEDVQNQVNSRFKAIKDSWQDSNLKLPSLSNFNVSNFTPDFMRERAGPLTKRPSMRQLQSDSSTGTMRPGVSETPMDPMTRQAYASPRAALSDATSGKATSHPHFHRALEQLEGDVVVLGGYRGSILRSAEPPHRQLWVPVKVGLNLRKADLEVGMEEGDDERATEKIIPDGMLTHIGPVDIARRLFKRLRSSKNARNGKMRVHDYGYDWRLDPNYLSKGLIEFLGRLPCNMDSVPKEKRGAIVIAHSLGGVITRHAVNQRPELFRGIVYAGVPNTCVNILGPLRNGDEVLLSNRVLTAQVNFSIRTSFVLLPLDGRCFLDKKTREEYPVDFFDPQTWVDYRLSPCVGKPLPPLTAPPKPTGITGYVNSMASALPSLPARVRKPSLRSKSPAQSSAAATASGAGEPDMSTMDSTEYNIDEDGNDTNTSVRTAVTIPREKALEYLTRTLASVKKFKEELSCVPEHATSNAYPPIAVIYGKSTPTVYGAKVDGREGIKHADAYDELAFASGDGVVLARAAMVPQGYTTARGGVVSSERGHVTLLSDLEAVGRCLNAVIAARRKGVGMG</sequence>
<proteinExistence type="predicted"/>
<organism evidence="1 2">
    <name type="scientific">Vermiconidia calcicola</name>
    <dbReference type="NCBI Taxonomy" id="1690605"/>
    <lineage>
        <taxon>Eukaryota</taxon>
        <taxon>Fungi</taxon>
        <taxon>Dikarya</taxon>
        <taxon>Ascomycota</taxon>
        <taxon>Pezizomycotina</taxon>
        <taxon>Dothideomycetes</taxon>
        <taxon>Dothideomycetidae</taxon>
        <taxon>Mycosphaerellales</taxon>
        <taxon>Extremaceae</taxon>
        <taxon>Vermiconidia</taxon>
    </lineage>
</organism>
<comment type="caution">
    <text evidence="1">The sequence shown here is derived from an EMBL/GenBank/DDBJ whole genome shotgun (WGS) entry which is preliminary data.</text>
</comment>
<gene>
    <name evidence="1" type="ORF">LTR37_000518</name>
</gene>
<dbReference type="Proteomes" id="UP001281147">
    <property type="component" value="Unassembled WGS sequence"/>
</dbReference>
<name>A0ACC3NZ44_9PEZI</name>
<reference evidence="1" key="1">
    <citation type="submission" date="2023-07" db="EMBL/GenBank/DDBJ databases">
        <title>Black Yeasts Isolated from many extreme environments.</title>
        <authorList>
            <person name="Coleine C."/>
            <person name="Stajich J.E."/>
            <person name="Selbmann L."/>
        </authorList>
    </citation>
    <scope>NUCLEOTIDE SEQUENCE</scope>
    <source>
        <strain evidence="1">CCFEE 5714</strain>
    </source>
</reference>
<protein>
    <submittedName>
        <fullName evidence="1">Uncharacterized protein</fullName>
    </submittedName>
</protein>
<evidence type="ECO:0000313" key="2">
    <source>
        <dbReference type="Proteomes" id="UP001281147"/>
    </source>
</evidence>
<dbReference type="EMBL" id="JAUTXU010000002">
    <property type="protein sequence ID" value="KAK3725548.1"/>
    <property type="molecule type" value="Genomic_DNA"/>
</dbReference>
<accession>A0ACC3NZ44</accession>
<evidence type="ECO:0000313" key="1">
    <source>
        <dbReference type="EMBL" id="KAK3725548.1"/>
    </source>
</evidence>